<dbReference type="OrthoDB" id="1162022at2"/>
<keyword evidence="1" id="KW-0472">Membrane</keyword>
<evidence type="ECO:0000256" key="1">
    <source>
        <dbReference type="SAM" id="Phobius"/>
    </source>
</evidence>
<accession>A0A4V3CSC7</accession>
<keyword evidence="3" id="KW-1185">Reference proteome</keyword>
<feature type="transmembrane region" description="Helical" evidence="1">
    <location>
        <begin position="65"/>
        <end position="85"/>
    </location>
</feature>
<feature type="transmembrane region" description="Helical" evidence="1">
    <location>
        <begin position="97"/>
        <end position="119"/>
    </location>
</feature>
<feature type="transmembrane region" description="Helical" evidence="1">
    <location>
        <begin position="192"/>
        <end position="211"/>
    </location>
</feature>
<feature type="transmembrane region" description="Helical" evidence="1">
    <location>
        <begin position="41"/>
        <end position="59"/>
    </location>
</feature>
<organism evidence="2 3">
    <name type="scientific">Flavobacterium dankookense</name>
    <dbReference type="NCBI Taxonomy" id="706186"/>
    <lineage>
        <taxon>Bacteria</taxon>
        <taxon>Pseudomonadati</taxon>
        <taxon>Bacteroidota</taxon>
        <taxon>Flavobacteriia</taxon>
        <taxon>Flavobacteriales</taxon>
        <taxon>Flavobacteriaceae</taxon>
        <taxon>Flavobacterium</taxon>
    </lineage>
</organism>
<feature type="transmembrane region" description="Helical" evidence="1">
    <location>
        <begin position="158"/>
        <end position="180"/>
    </location>
</feature>
<sequence>MNILENLKYVHILAGSLTLICGTIAMFSKKGQKNHRLAGKIFFWAMAVTTALGLNAGIFKPGYEIFIPIAIISFYQVASGYRILYIKTLHKGQKAQIVDWILAIGMFVTSNVFIYMGIVNISIDIFYSIVLFSFATIGLYCSIVDIYHFTKKPTNKSYWLFIHIFRMSHAFIAALTAFLVNNSKLFPFLPQVLLLIIPIAIGQPIITYTIWSYRKKMAKVALINKTVKLDQSFTD</sequence>
<protein>
    <submittedName>
        <fullName evidence="2">Uncharacterized protein</fullName>
    </submittedName>
</protein>
<dbReference type="Proteomes" id="UP000295260">
    <property type="component" value="Unassembled WGS sequence"/>
</dbReference>
<keyword evidence="1" id="KW-0812">Transmembrane</keyword>
<proteinExistence type="predicted"/>
<dbReference type="AlphaFoldDB" id="A0A4V3CSC7"/>
<feature type="transmembrane region" description="Helical" evidence="1">
    <location>
        <begin position="125"/>
        <end position="146"/>
    </location>
</feature>
<evidence type="ECO:0000313" key="2">
    <source>
        <dbReference type="EMBL" id="TDP60162.1"/>
    </source>
</evidence>
<name>A0A4V3CSC7_9FLAO</name>
<reference evidence="2 3" key="1">
    <citation type="submission" date="2019-03" db="EMBL/GenBank/DDBJ databases">
        <title>Genomic Encyclopedia of Archaeal and Bacterial Type Strains, Phase II (KMG-II): from individual species to whole genera.</title>
        <authorList>
            <person name="Goeker M."/>
        </authorList>
    </citation>
    <scope>NUCLEOTIDE SEQUENCE [LARGE SCALE GENOMIC DNA]</scope>
    <source>
        <strain evidence="2 3">DSM 25687</strain>
    </source>
</reference>
<keyword evidence="1" id="KW-1133">Transmembrane helix</keyword>
<evidence type="ECO:0000313" key="3">
    <source>
        <dbReference type="Proteomes" id="UP000295260"/>
    </source>
</evidence>
<gene>
    <name evidence="2" type="ORF">BC748_1141</name>
</gene>
<dbReference type="RefSeq" id="WP_133532454.1">
    <property type="nucleotide sequence ID" value="NZ_SNXR01000012.1"/>
</dbReference>
<feature type="transmembrane region" description="Helical" evidence="1">
    <location>
        <begin position="12"/>
        <end position="29"/>
    </location>
</feature>
<dbReference type="EMBL" id="SNXR01000012">
    <property type="protein sequence ID" value="TDP60162.1"/>
    <property type="molecule type" value="Genomic_DNA"/>
</dbReference>
<comment type="caution">
    <text evidence="2">The sequence shown here is derived from an EMBL/GenBank/DDBJ whole genome shotgun (WGS) entry which is preliminary data.</text>
</comment>